<dbReference type="eggNOG" id="COG1638">
    <property type="taxonomic scope" value="Bacteria"/>
</dbReference>
<proteinExistence type="predicted"/>
<dbReference type="GO" id="GO:0055085">
    <property type="term" value="P:transmembrane transport"/>
    <property type="evidence" value="ECO:0007669"/>
    <property type="project" value="InterPro"/>
</dbReference>
<dbReference type="GO" id="GO:0030288">
    <property type="term" value="C:outer membrane-bounded periplasmic space"/>
    <property type="evidence" value="ECO:0007669"/>
    <property type="project" value="InterPro"/>
</dbReference>
<dbReference type="Gene3D" id="3.40.190.170">
    <property type="entry name" value="Bacterial extracellular solute-binding protein, family 7"/>
    <property type="match status" value="1"/>
</dbReference>
<dbReference type="NCBIfam" id="NF037995">
    <property type="entry name" value="TRAP_S1"/>
    <property type="match status" value="1"/>
</dbReference>
<dbReference type="InterPro" id="IPR004682">
    <property type="entry name" value="TRAP_DctP"/>
</dbReference>
<dbReference type="OrthoDB" id="7375081at2"/>
<keyword evidence="4" id="KW-1185">Reference proteome</keyword>
<name>K9GX04_9PROT</name>
<dbReference type="InterPro" id="IPR038404">
    <property type="entry name" value="TRAP_DctP_sf"/>
</dbReference>
<dbReference type="NCBIfam" id="TIGR00787">
    <property type="entry name" value="dctP"/>
    <property type="match status" value="1"/>
</dbReference>
<dbReference type="STRING" id="1238182.C882_0192"/>
<reference evidence="3 4" key="1">
    <citation type="journal article" date="2013" name="Genome Announc.">
        <title>Draft Genome Sequence of an Alphaproteobacterium, Caenispirillum salinarum AK4(T), Isolated from a Solar Saltern.</title>
        <authorList>
            <person name="Khatri I."/>
            <person name="Singh A."/>
            <person name="Korpole S."/>
            <person name="Pinnaka A.K."/>
            <person name="Subramanian S."/>
        </authorList>
    </citation>
    <scope>NUCLEOTIDE SEQUENCE [LARGE SCALE GENOMIC DNA]</scope>
    <source>
        <strain evidence="3 4">AK4</strain>
    </source>
</reference>
<dbReference type="AlphaFoldDB" id="K9GX04"/>
<protein>
    <submittedName>
        <fullName evidence="3">TRAP-type C4-dicarboxylate transport system, periplasmic component</fullName>
    </submittedName>
</protein>
<dbReference type="InterPro" id="IPR018389">
    <property type="entry name" value="DctP_fam"/>
</dbReference>
<sequence>MNAFARTLLSGVFAGALMAGGLAGTADAKTIKIAHEEPADAERSAAHISALVFKDVIESRSNGEMSVDIHAASDLGNQRERMELTKNDIIQVNIASIGGLAGFYPTINAVDLPFALPNVTTAYKVFDGPFGQKLADDMEAETGLKLLAVNAGGFYVLTNSERPVKTPADMEGIKFRTMSVPSHIAMMESLGAAATPVPWDELYSALQTGVVEGQHNPIPIMAIGNLQEVQKYATLTNHLFGADWWVTSSAFYSGLSDAERVIFDDAVEAAKLAGRGAKLSLRATDFGVGFLKDAGMEVYAPTQDELAQFREAAVPAVMKTIEEDLGEKGTALANDLLDAVEAAQAGPAQN</sequence>
<dbReference type="CDD" id="cd13677">
    <property type="entry name" value="PBP2_TRAP_SBP_like_6"/>
    <property type="match status" value="1"/>
</dbReference>
<dbReference type="GO" id="GO:0030246">
    <property type="term" value="F:carbohydrate binding"/>
    <property type="evidence" value="ECO:0007669"/>
    <property type="project" value="TreeGrafter"/>
</dbReference>
<dbReference type="EMBL" id="ANHY01000011">
    <property type="protein sequence ID" value="EKV29762.1"/>
    <property type="molecule type" value="Genomic_DNA"/>
</dbReference>
<dbReference type="PIRSF" id="PIRSF006470">
    <property type="entry name" value="DctB"/>
    <property type="match status" value="1"/>
</dbReference>
<feature type="signal peptide" evidence="2">
    <location>
        <begin position="1"/>
        <end position="28"/>
    </location>
</feature>
<dbReference type="RefSeq" id="WP_009540852.1">
    <property type="nucleotide sequence ID" value="NZ_ANHY01000011.1"/>
</dbReference>
<feature type="chain" id="PRO_5003931344" evidence="2">
    <location>
        <begin position="29"/>
        <end position="350"/>
    </location>
</feature>
<dbReference type="PANTHER" id="PTHR33376:SF18">
    <property type="entry name" value="2,3-DIKETO-L-GULONATE-BINDING PERIPLASMIC PROTEIN YIAO"/>
    <property type="match status" value="1"/>
</dbReference>
<keyword evidence="1 2" id="KW-0732">Signal</keyword>
<dbReference type="Pfam" id="PF03480">
    <property type="entry name" value="DctP"/>
    <property type="match status" value="1"/>
</dbReference>
<dbReference type="Proteomes" id="UP000009881">
    <property type="component" value="Unassembled WGS sequence"/>
</dbReference>
<comment type="caution">
    <text evidence="3">The sequence shown here is derived from an EMBL/GenBank/DDBJ whole genome shotgun (WGS) entry which is preliminary data.</text>
</comment>
<gene>
    <name evidence="3" type="ORF">C882_0192</name>
</gene>
<evidence type="ECO:0000256" key="1">
    <source>
        <dbReference type="ARBA" id="ARBA00022729"/>
    </source>
</evidence>
<dbReference type="PANTHER" id="PTHR33376">
    <property type="match status" value="1"/>
</dbReference>
<accession>K9GX04</accession>
<evidence type="ECO:0000313" key="4">
    <source>
        <dbReference type="Proteomes" id="UP000009881"/>
    </source>
</evidence>
<evidence type="ECO:0000256" key="2">
    <source>
        <dbReference type="SAM" id="SignalP"/>
    </source>
</evidence>
<organism evidence="3 4">
    <name type="scientific">Caenispirillum salinarum AK4</name>
    <dbReference type="NCBI Taxonomy" id="1238182"/>
    <lineage>
        <taxon>Bacteria</taxon>
        <taxon>Pseudomonadati</taxon>
        <taxon>Pseudomonadota</taxon>
        <taxon>Alphaproteobacteria</taxon>
        <taxon>Rhodospirillales</taxon>
        <taxon>Novispirillaceae</taxon>
        <taxon>Caenispirillum</taxon>
    </lineage>
</organism>
<evidence type="ECO:0000313" key="3">
    <source>
        <dbReference type="EMBL" id="EKV29762.1"/>
    </source>
</evidence>